<keyword evidence="8" id="KW-0819">tRNA processing</keyword>
<evidence type="ECO:0000256" key="9">
    <source>
        <dbReference type="ARBA" id="ARBA00022737"/>
    </source>
</evidence>
<dbReference type="SUPFAM" id="SSF50978">
    <property type="entry name" value="WD40 repeat-like"/>
    <property type="match status" value="3"/>
</dbReference>
<evidence type="ECO:0000256" key="4">
    <source>
        <dbReference type="ARBA" id="ARBA00005881"/>
    </source>
</evidence>
<organism evidence="12 13">
    <name type="scientific">Pyricularia grisea</name>
    <name type="common">Crabgrass-specific blast fungus</name>
    <name type="synonym">Magnaporthe grisea</name>
    <dbReference type="NCBI Taxonomy" id="148305"/>
    <lineage>
        <taxon>Eukaryota</taxon>
        <taxon>Fungi</taxon>
        <taxon>Dikarya</taxon>
        <taxon>Ascomycota</taxon>
        <taxon>Pezizomycotina</taxon>
        <taxon>Sordariomycetes</taxon>
        <taxon>Sordariomycetidae</taxon>
        <taxon>Magnaporthales</taxon>
        <taxon>Pyriculariaceae</taxon>
        <taxon>Pyricularia</taxon>
    </lineage>
</organism>
<feature type="repeat" description="WD" evidence="11">
    <location>
        <begin position="226"/>
        <end position="275"/>
    </location>
</feature>
<reference evidence="13" key="3">
    <citation type="submission" date="2025-08" db="UniProtKB">
        <authorList>
            <consortium name="RefSeq"/>
        </authorList>
    </citation>
    <scope>IDENTIFICATION</scope>
    <source>
        <strain evidence="13">NI907</strain>
    </source>
</reference>
<dbReference type="AlphaFoldDB" id="A0A6P8B3L8"/>
<dbReference type="FunFam" id="2.130.10.10:FF:000400">
    <property type="entry name" value="Elongator acetyltransferase complex subunit 2"/>
    <property type="match status" value="1"/>
</dbReference>
<keyword evidence="9" id="KW-0677">Repeat</keyword>
<dbReference type="Gene3D" id="2.130.10.10">
    <property type="entry name" value="YVTN repeat-like/Quinoprotein amine dehydrogenase"/>
    <property type="match status" value="4"/>
</dbReference>
<dbReference type="PROSITE" id="PS00678">
    <property type="entry name" value="WD_REPEATS_1"/>
    <property type="match status" value="1"/>
</dbReference>
<feature type="repeat" description="WD" evidence="11">
    <location>
        <begin position="430"/>
        <end position="460"/>
    </location>
</feature>
<gene>
    <name evidence="13" type="ORF">PgNI_06942</name>
</gene>
<dbReference type="PRINTS" id="PR00320">
    <property type="entry name" value="GPROTEINBRPT"/>
</dbReference>
<dbReference type="InterPro" id="IPR036322">
    <property type="entry name" value="WD40_repeat_dom_sf"/>
</dbReference>
<evidence type="ECO:0000256" key="2">
    <source>
        <dbReference type="ARBA" id="ARBA00004496"/>
    </source>
</evidence>
<dbReference type="GO" id="GO:0033588">
    <property type="term" value="C:elongator holoenzyme complex"/>
    <property type="evidence" value="ECO:0007669"/>
    <property type="project" value="InterPro"/>
</dbReference>
<evidence type="ECO:0000256" key="7">
    <source>
        <dbReference type="ARBA" id="ARBA00022574"/>
    </source>
</evidence>
<evidence type="ECO:0000256" key="3">
    <source>
        <dbReference type="ARBA" id="ARBA00005043"/>
    </source>
</evidence>
<dbReference type="InterPro" id="IPR015943">
    <property type="entry name" value="WD40/YVTN_repeat-like_dom_sf"/>
</dbReference>
<comment type="similarity">
    <text evidence="4">Belongs to the WD repeat ELP2 family.</text>
</comment>
<dbReference type="PANTHER" id="PTHR44111:SF1">
    <property type="entry name" value="ELONGATOR COMPLEX PROTEIN 2"/>
    <property type="match status" value="1"/>
</dbReference>
<dbReference type="InterPro" id="IPR001680">
    <property type="entry name" value="WD40_rpt"/>
</dbReference>
<reference evidence="13" key="2">
    <citation type="submission" date="2019-10" db="EMBL/GenBank/DDBJ databases">
        <authorList>
            <consortium name="NCBI Genome Project"/>
        </authorList>
    </citation>
    <scope>NUCLEOTIDE SEQUENCE</scope>
    <source>
        <strain evidence="13">NI907</strain>
    </source>
</reference>
<dbReference type="InterPro" id="IPR037289">
    <property type="entry name" value="Elp2"/>
</dbReference>
<dbReference type="InterPro" id="IPR020472">
    <property type="entry name" value="WD40_PAC1"/>
</dbReference>
<comment type="pathway">
    <text evidence="3">tRNA modification; 5-methoxycarbonylmethyl-2-thiouridine-tRNA biosynthesis.</text>
</comment>
<dbReference type="GeneID" id="41961869"/>
<evidence type="ECO:0000313" key="12">
    <source>
        <dbReference type="Proteomes" id="UP000515153"/>
    </source>
</evidence>
<proteinExistence type="inferred from homology"/>
<sequence>MAAPASDVDAVYIATGANRHSAVADWGWDGTVAYGADANIALWRPRDDRPGGVTRLLSGHNGVVKAVKFLPSLLQGGDDDKPSSSSFLISGSDDQCLMLWELKADGSASLRQTVHEHTAPVHCIAVLASSEVKSGDERATTILASGGADATIRIWRCSGPHGELSLLQTIATKPKHFPLALSLSCLTQQGNAYILASAGTRDTIQVFSGSVAGDGSAADFQLAATLSGHEGWIRSLDFAWENTDSPGQGDLLLASASQDKYIRLWRVHKGKELPAKAAAAAPTDNGTAVAGSFLPGKSPSNKAHRLTAGGEDYSVSFEALLLGHDDWIYSAKWGRGSNKTLQLLSTSADNSLAIWEADPDSGIWITSARLGELSKEKGATTATGSIGGFWTGLWSPSAETVVCLGRTGSWRRWDFEDDGAGGVWNQALAVSGHTRAVAGISWSRDGSYLLSTSLDQTTRLHAEWRTRSSAGDACRPTWHEMARPQIHGYDLNCIDTINSSQFVSGADEKLMRVFSAPKTVARMLERLCGKDIIGSGPGETQVLPDAANIPVLGLSNKAVDAVDDQTADQAEAEAEAAEVEAAMSGNKPADNENATVYRASALDFDRPPYEDSLSRHTLWPEIEKLYGHGYELSCLATSHDGKVVASACKASSINHAVIRLFHTGPRWTEIKPPLTAHSLTATRLRFSQDDKYLLSVGRDRQWAVFERSDDEEPCYSLRQAEPKGHTRMILDAAWAPLTASQVPVFATAGRDKTVKLWSLGRDEKPAFKIALTLPQKASVTSVDFLQRPGKAQEASLVLAVGTEGGKITIYVIDSKTWSTILEQVLEPHLCSSKSILQLAWRPVESYENTHAQLAIACEDSSLRIIEMGSL</sequence>
<evidence type="ECO:0000256" key="6">
    <source>
        <dbReference type="ARBA" id="ARBA00022490"/>
    </source>
</evidence>
<feature type="repeat" description="WD" evidence="11">
    <location>
        <begin position="722"/>
        <end position="759"/>
    </location>
</feature>
<evidence type="ECO:0000256" key="11">
    <source>
        <dbReference type="PROSITE-ProRule" id="PRU00221"/>
    </source>
</evidence>
<accession>A0A6P8B3L8</accession>
<dbReference type="RefSeq" id="XP_030981614.1">
    <property type="nucleotide sequence ID" value="XM_031126960.1"/>
</dbReference>
<dbReference type="PROSITE" id="PS50082">
    <property type="entry name" value="WD_REPEATS_2"/>
    <property type="match status" value="3"/>
</dbReference>
<keyword evidence="6" id="KW-0963">Cytoplasm</keyword>
<comment type="subcellular location">
    <subcellularLocation>
        <location evidence="2">Cytoplasm</location>
    </subcellularLocation>
    <subcellularLocation>
        <location evidence="1">Nucleus</location>
    </subcellularLocation>
</comment>
<keyword evidence="12" id="KW-1185">Reference proteome</keyword>
<dbReference type="Proteomes" id="UP000515153">
    <property type="component" value="Unplaced"/>
</dbReference>
<evidence type="ECO:0000256" key="10">
    <source>
        <dbReference type="ARBA" id="ARBA00023242"/>
    </source>
</evidence>
<dbReference type="GO" id="GO:0002098">
    <property type="term" value="P:tRNA wobble uridine modification"/>
    <property type="evidence" value="ECO:0007669"/>
    <property type="project" value="InterPro"/>
</dbReference>
<dbReference type="Pfam" id="PF00400">
    <property type="entry name" value="WD40"/>
    <property type="match status" value="5"/>
</dbReference>
<dbReference type="GO" id="GO:0005737">
    <property type="term" value="C:cytoplasm"/>
    <property type="evidence" value="ECO:0007669"/>
    <property type="project" value="UniProtKB-SubCell"/>
</dbReference>
<evidence type="ECO:0000256" key="5">
    <source>
        <dbReference type="ARBA" id="ARBA00020267"/>
    </source>
</evidence>
<keyword evidence="7 11" id="KW-0853">WD repeat</keyword>
<keyword evidence="10" id="KW-0539">Nucleus</keyword>
<dbReference type="SMART" id="SM00320">
    <property type="entry name" value="WD40"/>
    <property type="match status" value="12"/>
</dbReference>
<dbReference type="PANTHER" id="PTHR44111">
    <property type="entry name" value="ELONGATOR COMPLEX PROTEIN 2"/>
    <property type="match status" value="1"/>
</dbReference>
<evidence type="ECO:0000313" key="13">
    <source>
        <dbReference type="RefSeq" id="XP_030981614.1"/>
    </source>
</evidence>
<dbReference type="GO" id="GO:0005634">
    <property type="term" value="C:nucleus"/>
    <property type="evidence" value="ECO:0007669"/>
    <property type="project" value="UniProtKB-SubCell"/>
</dbReference>
<dbReference type="UniPathway" id="UPA00988"/>
<evidence type="ECO:0000256" key="1">
    <source>
        <dbReference type="ARBA" id="ARBA00004123"/>
    </source>
</evidence>
<reference evidence="13" key="1">
    <citation type="journal article" date="2019" name="Mol. Biol. Evol.">
        <title>Blast fungal genomes show frequent chromosomal changes, gene gains and losses, and effector gene turnover.</title>
        <authorList>
            <person name="Gomez Luciano L.B."/>
            <person name="Jason Tsai I."/>
            <person name="Chuma I."/>
            <person name="Tosa Y."/>
            <person name="Chen Y.H."/>
            <person name="Li J.Y."/>
            <person name="Li M.Y."/>
            <person name="Jade Lu M.Y."/>
            <person name="Nakayashiki H."/>
            <person name="Li W.H."/>
        </authorList>
    </citation>
    <scope>NUCLEOTIDE SEQUENCE</scope>
    <source>
        <strain evidence="13">NI907</strain>
    </source>
</reference>
<protein>
    <recommendedName>
        <fullName evidence="5">Elongator complex protein 2</fullName>
    </recommendedName>
</protein>
<evidence type="ECO:0000256" key="8">
    <source>
        <dbReference type="ARBA" id="ARBA00022694"/>
    </source>
</evidence>
<dbReference type="InterPro" id="IPR019775">
    <property type="entry name" value="WD40_repeat_CS"/>
</dbReference>
<name>A0A6P8B3L8_PYRGI</name>
<dbReference type="KEGG" id="pgri:PgNI_06942"/>
<dbReference type="OrthoDB" id="27911at2759"/>